<proteinExistence type="inferred from homology"/>
<dbReference type="Pfam" id="PF00186">
    <property type="entry name" value="DHFR_1"/>
    <property type="match status" value="1"/>
</dbReference>
<dbReference type="InterPro" id="IPR012259">
    <property type="entry name" value="DHFR"/>
</dbReference>
<reference evidence="9 10" key="1">
    <citation type="journal article" date="2019" name="New Phytol.">
        <title>Comparative genomics reveals unique wood-decay strategies and fruiting body development in the Schizophyllaceae.</title>
        <authorList>
            <person name="Almasi E."/>
            <person name="Sahu N."/>
            <person name="Krizsan K."/>
            <person name="Balint B."/>
            <person name="Kovacs G.M."/>
            <person name="Kiss B."/>
            <person name="Cseklye J."/>
            <person name="Drula E."/>
            <person name="Henrissat B."/>
            <person name="Nagy I."/>
            <person name="Chovatia M."/>
            <person name="Adam C."/>
            <person name="LaButti K."/>
            <person name="Lipzen A."/>
            <person name="Riley R."/>
            <person name="Grigoriev I.V."/>
            <person name="Nagy L.G."/>
        </authorList>
    </citation>
    <scope>NUCLEOTIDE SEQUENCE [LARGE SCALE GENOMIC DNA]</scope>
    <source>
        <strain evidence="9 10">NL-1724</strain>
    </source>
</reference>
<dbReference type="PANTHER" id="PTHR48069">
    <property type="entry name" value="DIHYDROFOLATE REDUCTASE"/>
    <property type="match status" value="1"/>
</dbReference>
<evidence type="ECO:0000256" key="4">
    <source>
        <dbReference type="ARBA" id="ARBA00022563"/>
    </source>
</evidence>
<evidence type="ECO:0000313" key="9">
    <source>
        <dbReference type="EMBL" id="TRM66284.1"/>
    </source>
</evidence>
<organism evidence="9 10">
    <name type="scientific">Schizophyllum amplum</name>
    <dbReference type="NCBI Taxonomy" id="97359"/>
    <lineage>
        <taxon>Eukaryota</taxon>
        <taxon>Fungi</taxon>
        <taxon>Dikarya</taxon>
        <taxon>Basidiomycota</taxon>
        <taxon>Agaricomycotina</taxon>
        <taxon>Agaricomycetes</taxon>
        <taxon>Agaricomycetidae</taxon>
        <taxon>Agaricales</taxon>
        <taxon>Schizophyllaceae</taxon>
        <taxon>Schizophyllum</taxon>
    </lineage>
</organism>
<dbReference type="SUPFAM" id="SSF53597">
    <property type="entry name" value="Dihydrofolate reductase-like"/>
    <property type="match status" value="1"/>
</dbReference>
<comment type="similarity">
    <text evidence="7">Belongs to the dihydrofolate reductase family.</text>
</comment>
<keyword evidence="4" id="KW-0554">One-carbon metabolism</keyword>
<evidence type="ECO:0000256" key="2">
    <source>
        <dbReference type="ARBA" id="ARBA00012856"/>
    </source>
</evidence>
<keyword evidence="10" id="KW-1185">Reference proteome</keyword>
<dbReference type="GO" id="GO:0046452">
    <property type="term" value="P:dihydrofolate metabolic process"/>
    <property type="evidence" value="ECO:0007669"/>
    <property type="project" value="TreeGrafter"/>
</dbReference>
<dbReference type="PROSITE" id="PS51330">
    <property type="entry name" value="DHFR_2"/>
    <property type="match status" value="1"/>
</dbReference>
<dbReference type="GO" id="GO:0005739">
    <property type="term" value="C:mitochondrion"/>
    <property type="evidence" value="ECO:0007669"/>
    <property type="project" value="TreeGrafter"/>
</dbReference>
<dbReference type="EMBL" id="VDMD01000004">
    <property type="protein sequence ID" value="TRM66284.1"/>
    <property type="molecule type" value="Genomic_DNA"/>
</dbReference>
<dbReference type="GO" id="GO:0046655">
    <property type="term" value="P:folic acid metabolic process"/>
    <property type="evidence" value="ECO:0007669"/>
    <property type="project" value="TreeGrafter"/>
</dbReference>
<dbReference type="PANTHER" id="PTHR48069:SF3">
    <property type="entry name" value="DIHYDROFOLATE REDUCTASE"/>
    <property type="match status" value="1"/>
</dbReference>
<dbReference type="GO" id="GO:0004146">
    <property type="term" value="F:dihydrofolate reductase activity"/>
    <property type="evidence" value="ECO:0007669"/>
    <property type="project" value="UniProtKB-EC"/>
</dbReference>
<evidence type="ECO:0000313" key="10">
    <source>
        <dbReference type="Proteomes" id="UP000320762"/>
    </source>
</evidence>
<gene>
    <name evidence="9" type="ORF">BD626DRAFT_566902</name>
</gene>
<dbReference type="UniPathway" id="UPA00077">
    <property type="reaction ID" value="UER00158"/>
</dbReference>
<evidence type="ECO:0000256" key="5">
    <source>
        <dbReference type="ARBA" id="ARBA00022857"/>
    </source>
</evidence>
<dbReference type="Gene3D" id="3.40.430.10">
    <property type="entry name" value="Dihydrofolate Reductase, subunit A"/>
    <property type="match status" value="1"/>
</dbReference>
<evidence type="ECO:0000256" key="3">
    <source>
        <dbReference type="ARBA" id="ARBA00018886"/>
    </source>
</evidence>
<evidence type="ECO:0000256" key="7">
    <source>
        <dbReference type="RuleBase" id="RU004474"/>
    </source>
</evidence>
<comment type="caution">
    <text evidence="9">The sequence shown here is derived from an EMBL/GenBank/DDBJ whole genome shotgun (WGS) entry which is preliminary data.</text>
</comment>
<feature type="domain" description="DHFR" evidence="8">
    <location>
        <begin position="3"/>
        <end position="195"/>
    </location>
</feature>
<evidence type="ECO:0000256" key="6">
    <source>
        <dbReference type="ARBA" id="ARBA00023002"/>
    </source>
</evidence>
<keyword evidence="6" id="KW-0560">Oxidoreductase</keyword>
<dbReference type="GO" id="GO:0046654">
    <property type="term" value="P:tetrahydrofolate biosynthetic process"/>
    <property type="evidence" value="ECO:0007669"/>
    <property type="project" value="UniProtKB-UniPathway"/>
</dbReference>
<dbReference type="InterPro" id="IPR017925">
    <property type="entry name" value="DHFR_CS"/>
</dbReference>
<dbReference type="EC" id="1.5.1.3" evidence="2"/>
<dbReference type="GO" id="GO:0006730">
    <property type="term" value="P:one-carbon metabolic process"/>
    <property type="evidence" value="ECO:0007669"/>
    <property type="project" value="UniProtKB-KW"/>
</dbReference>
<dbReference type="PRINTS" id="PR00070">
    <property type="entry name" value="DHFR"/>
</dbReference>
<dbReference type="GO" id="GO:0050661">
    <property type="term" value="F:NADP binding"/>
    <property type="evidence" value="ECO:0007669"/>
    <property type="project" value="InterPro"/>
</dbReference>
<dbReference type="PROSITE" id="PS00075">
    <property type="entry name" value="DHFR_1"/>
    <property type="match status" value="1"/>
</dbReference>
<dbReference type="Proteomes" id="UP000320762">
    <property type="component" value="Unassembled WGS sequence"/>
</dbReference>
<name>A0A550CNG0_9AGAR</name>
<dbReference type="CDD" id="cd00209">
    <property type="entry name" value="DHFR"/>
    <property type="match status" value="1"/>
</dbReference>
<keyword evidence="5" id="KW-0521">NADP</keyword>
<protein>
    <recommendedName>
        <fullName evidence="3">Dihydrofolate reductase</fullName>
        <ecNumber evidence="2">1.5.1.3</ecNumber>
    </recommendedName>
</protein>
<evidence type="ECO:0000259" key="8">
    <source>
        <dbReference type="PROSITE" id="PS51330"/>
    </source>
</evidence>
<comment type="pathway">
    <text evidence="1">Cofactor biosynthesis; tetrahydrofolate biosynthesis; 5,6,7,8-tetrahydrofolate from 7,8-dihydrofolate: step 1/1.</text>
</comment>
<dbReference type="OrthoDB" id="414698at2759"/>
<sequence>MSRLTLIVAATKSNGIGLNGGLPWRLPKEMAYFAKATTHAPEGSTNRVIMGRNTWDSIPAKFRPLPNRHNTVLSRSSSFTVEGATAEIASSLNAALGSPSSTHIHRTFIIGGSTLYNESLALEASATAPFVDRILMTRVLDPAYEECDVHFPDFAADSEWKRTSHEDLEGWLGFEVPQGIQEEKGVKYEFQMWVRYCSAG</sequence>
<dbReference type="InterPro" id="IPR001796">
    <property type="entry name" value="DHFR_dom"/>
</dbReference>
<accession>A0A550CNG0</accession>
<dbReference type="InterPro" id="IPR024072">
    <property type="entry name" value="DHFR-like_dom_sf"/>
</dbReference>
<dbReference type="STRING" id="97359.A0A550CNG0"/>
<evidence type="ECO:0000256" key="1">
    <source>
        <dbReference type="ARBA" id="ARBA00004903"/>
    </source>
</evidence>
<dbReference type="AlphaFoldDB" id="A0A550CNG0"/>